<evidence type="ECO:0000313" key="1">
    <source>
        <dbReference type="EMBL" id="CAB4154643.1"/>
    </source>
</evidence>
<accession>A0A6J5N6S3</accession>
<reference evidence="1" key="1">
    <citation type="submission" date="2020-04" db="EMBL/GenBank/DDBJ databases">
        <authorList>
            <person name="Chiriac C."/>
            <person name="Salcher M."/>
            <person name="Ghai R."/>
            <person name="Kavagutti S V."/>
        </authorList>
    </citation>
    <scope>NUCLEOTIDE SEQUENCE</scope>
</reference>
<dbReference type="Pfam" id="PF05037">
    <property type="entry name" value="DUF669"/>
    <property type="match status" value="1"/>
</dbReference>
<dbReference type="InterPro" id="IPR007731">
    <property type="entry name" value="DUF669"/>
</dbReference>
<evidence type="ECO:0008006" key="2">
    <source>
        <dbReference type="Google" id="ProtNLM"/>
    </source>
</evidence>
<name>A0A6J5N6S3_9CAUD</name>
<sequence length="158" mass="16919">MADLSGFDASQVPEQQEFSALPEGQYIAIATASEKKPTKRGDGAYLQITFEVIDGPQKNRKVWARLNLWNPNQTAVDIAQRELGAICRAVGIIKPGDSAELHNKPLLLTVSVEMDDRNRESNVVKKYEPVSAGGAVGFAPAPAPAAAPAAAVTPPWQK</sequence>
<proteinExistence type="predicted"/>
<organism evidence="1">
    <name type="scientific">uncultured Caudovirales phage</name>
    <dbReference type="NCBI Taxonomy" id="2100421"/>
    <lineage>
        <taxon>Viruses</taxon>
        <taxon>Duplodnaviria</taxon>
        <taxon>Heunggongvirae</taxon>
        <taxon>Uroviricota</taxon>
        <taxon>Caudoviricetes</taxon>
        <taxon>Peduoviridae</taxon>
        <taxon>Maltschvirus</taxon>
        <taxon>Maltschvirus maltsch</taxon>
    </lineage>
</organism>
<protein>
    <recommendedName>
        <fullName evidence="2">DUF669 domain-containing protein</fullName>
    </recommendedName>
</protein>
<gene>
    <name evidence="1" type="ORF">UFOVP653_17</name>
</gene>
<dbReference type="EMBL" id="LR796613">
    <property type="protein sequence ID" value="CAB4154643.1"/>
    <property type="molecule type" value="Genomic_DNA"/>
</dbReference>